<dbReference type="Proteomes" id="UP001163821">
    <property type="component" value="Unassembled WGS sequence"/>
</dbReference>
<feature type="transmembrane region" description="Helical" evidence="10">
    <location>
        <begin position="622"/>
        <end position="640"/>
    </location>
</feature>
<accession>A0AA41Y3K6</accession>
<proteinExistence type="predicted"/>
<keyword evidence="3" id="KW-0050">Antiport</keyword>
<feature type="domain" description="MrpA C-terminal/MbhE" evidence="14">
    <location>
        <begin position="679"/>
        <end position="758"/>
    </location>
</feature>
<feature type="transmembrane region" description="Helical" evidence="10">
    <location>
        <begin position="204"/>
        <end position="228"/>
    </location>
</feature>
<feature type="transmembrane region" description="Helical" evidence="10">
    <location>
        <begin position="447"/>
        <end position="468"/>
    </location>
</feature>
<dbReference type="PANTHER" id="PTHR43373">
    <property type="entry name" value="NA(+)/H(+) ANTIPORTER SUBUNIT"/>
    <property type="match status" value="1"/>
</dbReference>
<evidence type="ECO:0000313" key="15">
    <source>
        <dbReference type="EMBL" id="MCW0482804.1"/>
    </source>
</evidence>
<feature type="transmembrane region" description="Helical" evidence="10">
    <location>
        <begin position="320"/>
        <end position="341"/>
    </location>
</feature>
<dbReference type="InterPro" id="IPR050616">
    <property type="entry name" value="CPA3_Na-H_Antiporter_A"/>
</dbReference>
<keyword evidence="8 10" id="KW-0472">Membrane</keyword>
<evidence type="ECO:0000256" key="6">
    <source>
        <dbReference type="ARBA" id="ARBA00022989"/>
    </source>
</evidence>
<feature type="transmembrane region" description="Helical" evidence="10">
    <location>
        <begin position="595"/>
        <end position="615"/>
    </location>
</feature>
<dbReference type="PRINTS" id="PR01434">
    <property type="entry name" value="NADHDHGNASE5"/>
</dbReference>
<evidence type="ECO:0000313" key="16">
    <source>
        <dbReference type="Proteomes" id="UP001163821"/>
    </source>
</evidence>
<feature type="transmembrane region" description="Helical" evidence="10">
    <location>
        <begin position="27"/>
        <end position="43"/>
    </location>
</feature>
<evidence type="ECO:0000259" key="14">
    <source>
        <dbReference type="Pfam" id="PF20501"/>
    </source>
</evidence>
<dbReference type="InterPro" id="IPR046806">
    <property type="entry name" value="MrpA_C/MbhE"/>
</dbReference>
<keyword evidence="5 9" id="KW-0812">Transmembrane</keyword>
<feature type="transmembrane region" description="Helical" evidence="10">
    <location>
        <begin position="739"/>
        <end position="757"/>
    </location>
</feature>
<feature type="transmembrane region" description="Helical" evidence="10">
    <location>
        <begin position="78"/>
        <end position="95"/>
    </location>
</feature>
<evidence type="ECO:0000259" key="12">
    <source>
        <dbReference type="Pfam" id="PF00662"/>
    </source>
</evidence>
<dbReference type="Pfam" id="PF00662">
    <property type="entry name" value="Proton_antipo_N"/>
    <property type="match status" value="1"/>
</dbReference>
<dbReference type="Pfam" id="PF20501">
    <property type="entry name" value="MbhE"/>
    <property type="match status" value="1"/>
</dbReference>
<dbReference type="Pfam" id="PF13244">
    <property type="entry name" value="MbhD"/>
    <property type="match status" value="1"/>
</dbReference>
<name>A0AA41Y3K6_9BACT</name>
<keyword evidence="2" id="KW-0813">Transport</keyword>
<feature type="transmembrane region" description="Helical" evidence="10">
    <location>
        <begin position="684"/>
        <end position="703"/>
    </location>
</feature>
<keyword evidence="6 10" id="KW-1133">Transmembrane helix</keyword>
<dbReference type="InterPro" id="IPR025383">
    <property type="entry name" value="MrpA_C/MbhD"/>
</dbReference>
<dbReference type="PANTHER" id="PTHR43373:SF1">
    <property type="entry name" value="NA(+)_H(+) ANTIPORTER SUBUNIT A"/>
    <property type="match status" value="1"/>
</dbReference>
<dbReference type="GO" id="GO:0006811">
    <property type="term" value="P:monoatomic ion transport"/>
    <property type="evidence" value="ECO:0007669"/>
    <property type="project" value="UniProtKB-KW"/>
</dbReference>
<sequence>MTIILLIIFLGAAGSLLIPRQLDRHKGILLSLLPLTAFVFYLIKGYHMKQVGPEITSIAWLPQLGLNITWLFDGVSLLFLFLVSGIGVLILIYSNSYMKHDEGRHRFYFFILLFMGAMLGLVLSGNLLVMFLFWELTSFTSYFLISFKHEYDKARQAAMQSLLITVMGGLALFAGILLLGQMGGTYELAELVEKGHLIRFHPHYFPALLLILAGVVTKSAQFPFHFWLPGAMQAPSPVSAYLHSATMVKAGIFLLARMSPIMGGTPEWKILVSLIGGLTMFVGAYLAITQTDLKAILAYTTISALGTLVLLFGIDTQLSVKAALIFLIVHAFYKASLFMVAGMIDHKTGTRDINLLGGLRRLMPKTTVVTVLALLSMAGLPPLLGFIGKELIYEAKIQTPGIASVVLILGVASNVFMVWVSAMFGYRTFFGKLGTTPKVANEKGWELLFGPSVLAFGSLALGLFTNSLGQLIELALSTVRAQPLHVEIHLWHGFNQVFLLSVITVAAGVFLFSIRQKLLPVLAKINSRFFAYRFADLFNRLLDNFVKFSKNKTAVIQHGYHRFYLMTILVVATAFVWFQIYVTRGWDIQYDFSPIPFYVLVLTLIMIFSALTAAFAQNRLTAIISMGVIGFGIALIYLFYGAVDLAITQILAETLTVVLFVLVIQKMPRYAKFSSRKSRVRDAIIALSSGSFVTILVLNALQIDYNDPISDFFIKNSLPGGFGENVVNVILVDFRALDTLGEITVLSVAALGVYTLIKMNKVRK</sequence>
<evidence type="ECO:0000256" key="8">
    <source>
        <dbReference type="ARBA" id="ARBA00023136"/>
    </source>
</evidence>
<keyword evidence="16" id="KW-1185">Reference proteome</keyword>
<dbReference type="GO" id="GO:0015297">
    <property type="term" value="F:antiporter activity"/>
    <property type="evidence" value="ECO:0007669"/>
    <property type="project" value="UniProtKB-KW"/>
</dbReference>
<feature type="transmembrane region" description="Helical" evidence="10">
    <location>
        <begin position="161"/>
        <end position="184"/>
    </location>
</feature>
<dbReference type="Pfam" id="PF00361">
    <property type="entry name" value="Proton_antipo_M"/>
    <property type="match status" value="1"/>
</dbReference>
<dbReference type="RefSeq" id="WP_282591407.1">
    <property type="nucleotide sequence ID" value="NZ_JAPAAF010000009.1"/>
</dbReference>
<evidence type="ECO:0000256" key="10">
    <source>
        <dbReference type="SAM" id="Phobius"/>
    </source>
</evidence>
<evidence type="ECO:0000256" key="4">
    <source>
        <dbReference type="ARBA" id="ARBA00022475"/>
    </source>
</evidence>
<evidence type="ECO:0000259" key="13">
    <source>
        <dbReference type="Pfam" id="PF13244"/>
    </source>
</evidence>
<feature type="domain" description="NADH:quinone oxidoreductase/Mrp antiporter transmembrane" evidence="11">
    <location>
        <begin position="124"/>
        <end position="407"/>
    </location>
</feature>
<dbReference type="InterPro" id="IPR001516">
    <property type="entry name" value="Proton_antipo_N"/>
</dbReference>
<evidence type="ECO:0000256" key="1">
    <source>
        <dbReference type="ARBA" id="ARBA00004651"/>
    </source>
</evidence>
<dbReference type="AlphaFoldDB" id="A0AA41Y3K6"/>
<feature type="domain" description="MrpA C-terminal/MbhD" evidence="13">
    <location>
        <begin position="604"/>
        <end position="669"/>
    </location>
</feature>
<feature type="transmembrane region" description="Helical" evidence="10">
    <location>
        <begin position="563"/>
        <end position="583"/>
    </location>
</feature>
<dbReference type="EMBL" id="JAPAAF010000009">
    <property type="protein sequence ID" value="MCW0482804.1"/>
    <property type="molecule type" value="Genomic_DNA"/>
</dbReference>
<feature type="domain" description="NADH-Ubiquinone oxidoreductase (complex I) chain 5 N-terminal" evidence="12">
    <location>
        <begin position="63"/>
        <end position="108"/>
    </location>
</feature>
<gene>
    <name evidence="15" type="ORF">N2K84_08705</name>
</gene>
<dbReference type="PRINTS" id="PR01435">
    <property type="entry name" value="NPOXDRDTASE5"/>
</dbReference>
<evidence type="ECO:0000256" key="3">
    <source>
        <dbReference type="ARBA" id="ARBA00022449"/>
    </source>
</evidence>
<feature type="transmembrane region" description="Helical" evidence="10">
    <location>
        <begin position="362"/>
        <end position="381"/>
    </location>
</feature>
<feature type="transmembrane region" description="Helical" evidence="10">
    <location>
        <begin position="107"/>
        <end position="125"/>
    </location>
</feature>
<evidence type="ECO:0000256" key="9">
    <source>
        <dbReference type="RuleBase" id="RU000320"/>
    </source>
</evidence>
<comment type="subcellular location">
    <subcellularLocation>
        <location evidence="1">Cell membrane</location>
        <topology evidence="1">Multi-pass membrane protein</topology>
    </subcellularLocation>
    <subcellularLocation>
        <location evidence="9">Membrane</location>
        <topology evidence="9">Multi-pass membrane protein</topology>
    </subcellularLocation>
</comment>
<feature type="transmembrane region" description="Helical" evidence="10">
    <location>
        <begin position="646"/>
        <end position="664"/>
    </location>
</feature>
<evidence type="ECO:0000256" key="5">
    <source>
        <dbReference type="ARBA" id="ARBA00022692"/>
    </source>
</evidence>
<keyword evidence="4" id="KW-1003">Cell membrane</keyword>
<reference evidence="15" key="1">
    <citation type="submission" date="2022-10" db="EMBL/GenBank/DDBJ databases">
        <title>Gaoshiqiia sediminis gen. nov., sp. nov., isolated from coastal sediment.</title>
        <authorList>
            <person name="Yu W.X."/>
            <person name="Mu D.S."/>
            <person name="Du J.Z."/>
            <person name="Liang Y.Q."/>
        </authorList>
    </citation>
    <scope>NUCLEOTIDE SEQUENCE</scope>
    <source>
        <strain evidence="15">A06</strain>
    </source>
</reference>
<dbReference type="GO" id="GO:0005886">
    <property type="term" value="C:plasma membrane"/>
    <property type="evidence" value="ECO:0007669"/>
    <property type="project" value="UniProtKB-SubCell"/>
</dbReference>
<feature type="transmembrane region" description="Helical" evidence="10">
    <location>
        <begin position="270"/>
        <end position="288"/>
    </location>
</feature>
<evidence type="ECO:0000256" key="7">
    <source>
        <dbReference type="ARBA" id="ARBA00023065"/>
    </source>
</evidence>
<feature type="transmembrane region" description="Helical" evidence="10">
    <location>
        <begin position="401"/>
        <end position="426"/>
    </location>
</feature>
<evidence type="ECO:0000259" key="11">
    <source>
        <dbReference type="Pfam" id="PF00361"/>
    </source>
</evidence>
<dbReference type="InterPro" id="IPR001750">
    <property type="entry name" value="ND/Mrp_TM"/>
</dbReference>
<protein>
    <submittedName>
        <fullName evidence="15">Proton-conducting transporter membrane subunit</fullName>
    </submittedName>
</protein>
<keyword evidence="7" id="KW-0406">Ion transport</keyword>
<feature type="transmembrane region" description="Helical" evidence="10">
    <location>
        <begin position="488"/>
        <end position="514"/>
    </location>
</feature>
<organism evidence="15 16">
    <name type="scientific">Gaoshiqia sediminis</name>
    <dbReference type="NCBI Taxonomy" id="2986998"/>
    <lineage>
        <taxon>Bacteria</taxon>
        <taxon>Pseudomonadati</taxon>
        <taxon>Bacteroidota</taxon>
        <taxon>Bacteroidia</taxon>
        <taxon>Marinilabiliales</taxon>
        <taxon>Prolixibacteraceae</taxon>
        <taxon>Gaoshiqia</taxon>
    </lineage>
</organism>
<feature type="transmembrane region" description="Helical" evidence="10">
    <location>
        <begin position="295"/>
        <end position="314"/>
    </location>
</feature>
<comment type="caution">
    <text evidence="15">The sequence shown here is derived from an EMBL/GenBank/DDBJ whole genome shotgun (WGS) entry which is preliminary data.</text>
</comment>
<evidence type="ECO:0000256" key="2">
    <source>
        <dbReference type="ARBA" id="ARBA00022448"/>
    </source>
</evidence>